<evidence type="ECO:0000256" key="1">
    <source>
        <dbReference type="ARBA" id="ARBA00004651"/>
    </source>
</evidence>
<dbReference type="SUPFAM" id="SSF81321">
    <property type="entry name" value="Family A G protein-coupled receptor-like"/>
    <property type="match status" value="1"/>
</dbReference>
<evidence type="ECO:0000313" key="12">
    <source>
        <dbReference type="EMBL" id="GCB73575.1"/>
    </source>
</evidence>
<dbReference type="GO" id="GO:0045028">
    <property type="term" value="F:G protein-coupled purinergic nucleotide receptor activity"/>
    <property type="evidence" value="ECO:0007669"/>
    <property type="project" value="InterPro"/>
</dbReference>
<dbReference type="InterPro" id="IPR017452">
    <property type="entry name" value="GPCR_Rhodpsn_7TM"/>
</dbReference>
<evidence type="ECO:0000256" key="2">
    <source>
        <dbReference type="ARBA" id="ARBA00022475"/>
    </source>
</evidence>
<feature type="transmembrane region" description="Helical" evidence="10">
    <location>
        <begin position="66"/>
        <end position="86"/>
    </location>
</feature>
<dbReference type="AlphaFoldDB" id="A0A401PKE5"/>
<feature type="transmembrane region" description="Helical" evidence="10">
    <location>
        <begin position="106"/>
        <end position="124"/>
    </location>
</feature>
<dbReference type="OrthoDB" id="6163051at2759"/>
<keyword evidence="13" id="KW-1185">Reference proteome</keyword>
<keyword evidence="3 10" id="KW-0812">Transmembrane</keyword>
<dbReference type="PANTHER" id="PTHR24233:SF0">
    <property type="entry name" value="P2Y PURINOCEPTOR 12"/>
    <property type="match status" value="1"/>
</dbReference>
<evidence type="ECO:0000313" key="13">
    <source>
        <dbReference type="Proteomes" id="UP000288216"/>
    </source>
</evidence>
<evidence type="ECO:0000256" key="3">
    <source>
        <dbReference type="ARBA" id="ARBA00022692"/>
    </source>
</evidence>
<feature type="transmembrane region" description="Helical" evidence="10">
    <location>
        <begin position="193"/>
        <end position="216"/>
    </location>
</feature>
<evidence type="ECO:0000256" key="5">
    <source>
        <dbReference type="ARBA" id="ARBA00023040"/>
    </source>
</evidence>
<evidence type="ECO:0000256" key="9">
    <source>
        <dbReference type="ARBA" id="ARBA00023224"/>
    </source>
</evidence>
<evidence type="ECO:0000259" key="11">
    <source>
        <dbReference type="PROSITE" id="PS50262"/>
    </source>
</evidence>
<keyword evidence="2" id="KW-1003">Cell membrane</keyword>
<dbReference type="EMBL" id="BFAA01000678">
    <property type="protein sequence ID" value="GCB73575.1"/>
    <property type="molecule type" value="Genomic_DNA"/>
</dbReference>
<dbReference type="PROSITE" id="PS50262">
    <property type="entry name" value="G_PROTEIN_RECEP_F1_2"/>
    <property type="match status" value="1"/>
</dbReference>
<feature type="transmembrane region" description="Helical" evidence="10">
    <location>
        <begin position="30"/>
        <end position="54"/>
    </location>
</feature>
<dbReference type="PRINTS" id="PR01157">
    <property type="entry name" value="P2YPURNOCPTR"/>
</dbReference>
<feature type="transmembrane region" description="Helical" evidence="10">
    <location>
        <begin position="287"/>
        <end position="305"/>
    </location>
</feature>
<evidence type="ECO:0000256" key="10">
    <source>
        <dbReference type="SAM" id="Phobius"/>
    </source>
</evidence>
<reference evidence="12 13" key="1">
    <citation type="journal article" date="2018" name="Nat. Ecol. Evol.">
        <title>Shark genomes provide insights into elasmobranch evolution and the origin of vertebrates.</title>
        <authorList>
            <person name="Hara Y"/>
            <person name="Yamaguchi K"/>
            <person name="Onimaru K"/>
            <person name="Kadota M"/>
            <person name="Koyanagi M"/>
            <person name="Keeley SD"/>
            <person name="Tatsumi K"/>
            <person name="Tanaka K"/>
            <person name="Motone F"/>
            <person name="Kageyama Y"/>
            <person name="Nozu R"/>
            <person name="Adachi N"/>
            <person name="Nishimura O"/>
            <person name="Nakagawa R"/>
            <person name="Tanegashima C"/>
            <person name="Kiyatake I"/>
            <person name="Matsumoto R"/>
            <person name="Murakumo K"/>
            <person name="Nishida K"/>
            <person name="Terakita A"/>
            <person name="Kuratani S"/>
            <person name="Sato K"/>
            <person name="Hyodo S Kuraku.S."/>
        </authorList>
    </citation>
    <scope>NUCLEOTIDE SEQUENCE [LARGE SCALE GENOMIC DNA]</scope>
</reference>
<proteinExistence type="predicted"/>
<comment type="subcellular location">
    <subcellularLocation>
        <location evidence="1">Cell membrane</location>
        <topology evidence="1">Multi-pass membrane protein</topology>
    </subcellularLocation>
</comment>
<accession>A0A401PKE5</accession>
<evidence type="ECO:0000256" key="6">
    <source>
        <dbReference type="ARBA" id="ARBA00023136"/>
    </source>
</evidence>
<feature type="transmembrane region" description="Helical" evidence="10">
    <location>
        <begin position="237"/>
        <end position="257"/>
    </location>
</feature>
<keyword evidence="4 10" id="KW-1133">Transmembrane helix</keyword>
<organism evidence="12 13">
    <name type="scientific">Scyliorhinus torazame</name>
    <name type="common">Cloudy catshark</name>
    <name type="synonym">Catulus torazame</name>
    <dbReference type="NCBI Taxonomy" id="75743"/>
    <lineage>
        <taxon>Eukaryota</taxon>
        <taxon>Metazoa</taxon>
        <taxon>Chordata</taxon>
        <taxon>Craniata</taxon>
        <taxon>Vertebrata</taxon>
        <taxon>Chondrichthyes</taxon>
        <taxon>Elasmobranchii</taxon>
        <taxon>Galeomorphii</taxon>
        <taxon>Galeoidea</taxon>
        <taxon>Carcharhiniformes</taxon>
        <taxon>Scyliorhinidae</taxon>
        <taxon>Scyliorhinus</taxon>
    </lineage>
</organism>
<dbReference type="Pfam" id="PF00001">
    <property type="entry name" value="7tm_1"/>
    <property type="match status" value="1"/>
</dbReference>
<keyword evidence="9" id="KW-0807">Transducer</keyword>
<keyword evidence="8" id="KW-0325">Glycoprotein</keyword>
<feature type="transmembrane region" description="Helical" evidence="10">
    <location>
        <begin position="145"/>
        <end position="165"/>
    </location>
</feature>
<name>A0A401PKE5_SCYTO</name>
<evidence type="ECO:0000256" key="7">
    <source>
        <dbReference type="ARBA" id="ARBA00023170"/>
    </source>
</evidence>
<keyword evidence="5" id="KW-0297">G-protein coupled receptor</keyword>
<dbReference type="PANTHER" id="PTHR24233">
    <property type="entry name" value="P2Y PURINOCEPTOR-RELATED G-PROTEIN COUPLED RECEPTOR"/>
    <property type="match status" value="1"/>
</dbReference>
<keyword evidence="6 10" id="KW-0472">Membrane</keyword>
<comment type="caution">
    <text evidence="12">The sequence shown here is derived from an EMBL/GenBank/DDBJ whole genome shotgun (WGS) entry which is preliminary data.</text>
</comment>
<dbReference type="PRINTS" id="PR00237">
    <property type="entry name" value="GPCRRHODOPSN"/>
</dbReference>
<sequence>MALNEAESFSNYSNTTVEDKCAPGREISQVIFSVLYTVLFTAGLLMNSLAIWVFFQIPSKSNFIVYLKNTVVADLLMTLTFPFKIAIGSSFRTPGLQVFVCQVTSVVFYLTMYISIIFLGLISADRYQKAAKPFGHSGTCRPRTAKILSVTVWLCMFLLVLPNMVLHKGNSMSQNERKCSSFKTELGLKWHEMVTFVCQIIFWSNLILIVVCYFLITRELYKSYRKTRGSPRQARKVNFNVFLVLAVFFICFVPFHFARTPYTLSQTRGAYQCSTRVALFYTKESTLSLSALNACLDPLIYFFLCRSFKNMLFAKLSNCARRLPKKQNVNSRVDTAL</sequence>
<dbReference type="Proteomes" id="UP000288216">
    <property type="component" value="Unassembled WGS sequence"/>
</dbReference>
<protein>
    <recommendedName>
        <fullName evidence="11">G-protein coupled receptors family 1 profile domain-containing protein</fullName>
    </recommendedName>
</protein>
<dbReference type="PRINTS" id="PR01655">
    <property type="entry name" value="UDPGLUCOSER"/>
</dbReference>
<dbReference type="InterPro" id="IPR000276">
    <property type="entry name" value="GPCR_Rhodpsn"/>
</dbReference>
<dbReference type="OMA" id="FVCQVTQ"/>
<dbReference type="InterPro" id="IPR005466">
    <property type="entry name" value="P2Y14_rcpt"/>
</dbReference>
<feature type="domain" description="G-protein coupled receptors family 1 profile" evidence="11">
    <location>
        <begin position="46"/>
        <end position="301"/>
    </location>
</feature>
<gene>
    <name evidence="12" type="ORF">scyTo_0002655</name>
</gene>
<dbReference type="GO" id="GO:0005886">
    <property type="term" value="C:plasma membrane"/>
    <property type="evidence" value="ECO:0007669"/>
    <property type="project" value="UniProtKB-SubCell"/>
</dbReference>
<evidence type="ECO:0000256" key="8">
    <source>
        <dbReference type="ARBA" id="ARBA00023180"/>
    </source>
</evidence>
<keyword evidence="7" id="KW-0675">Receptor</keyword>
<dbReference type="FunFam" id="1.20.1070.10:FF:000049">
    <property type="entry name" value="G-protein coupled receptor 87"/>
    <property type="match status" value="1"/>
</dbReference>
<dbReference type="STRING" id="75743.A0A401PKE5"/>
<evidence type="ECO:0000256" key="4">
    <source>
        <dbReference type="ARBA" id="ARBA00022989"/>
    </source>
</evidence>
<dbReference type="Gene3D" id="1.20.1070.10">
    <property type="entry name" value="Rhodopsin 7-helix transmembrane proteins"/>
    <property type="match status" value="1"/>
</dbReference>